<keyword evidence="2" id="KW-1185">Reference proteome</keyword>
<reference evidence="1 2" key="1">
    <citation type="submission" date="2016-10" db="EMBL/GenBank/DDBJ databases">
        <authorList>
            <person name="de Groot N.N."/>
        </authorList>
    </citation>
    <scope>NUCLEOTIDE SEQUENCE [LARGE SCALE GENOMIC DNA]</scope>
    <source>
        <strain evidence="1 2">AA1</strain>
    </source>
</reference>
<sequence>MKQLEKLIDRVVARVNVNLRNFSFDAEPFAKDVVPFKQMLRFNAFYGVTSHHPLHVNFKNSSLAGSYFLGKCFTDNAVLYKTDVRGDELKRKGDTMHFQGMEVPVEKDEEIHIKDSYLIKTLIHNYSHDPEAPEEFLIRNTLASFYSNIHGALVEGCYIAPFATVDLTSLHGCKVGTFAFVQSASDLYHEEIPDGTIWMNGETFEFKYTYDPEVLARYIKNVPGGKPEGVLWDFMEDRKDDYSDIYSSAVSTTPVTVSSKSALNRYAYVAGDTHIHENVLVSQRAYLDNAWMGPGTNAQEHSYVINSMLEKNDITAHGAKIINANLGERVFVGFNSFINGKPGMPVSIGAGSMVMPHTIIDVEEPLTIPERHAVWGYVRNEEDLKNHSISLDDLSKVTGEVTLGNLTFSGSGYDLVHGFEHRIDHILEANGAYFGDVSKVRGHAQAGHMISYNTLQPYLTGKNKGIFPTIDIQP</sequence>
<dbReference type="STRING" id="419481.SAMN05216233_11741"/>
<dbReference type="OrthoDB" id="5441734at2"/>
<dbReference type="SUPFAM" id="SSF51161">
    <property type="entry name" value="Trimeric LpxA-like enzymes"/>
    <property type="match status" value="1"/>
</dbReference>
<proteinExistence type="predicted"/>
<organism evidence="1 2">
    <name type="scientific">Desulfoluna spongiiphila</name>
    <dbReference type="NCBI Taxonomy" id="419481"/>
    <lineage>
        <taxon>Bacteria</taxon>
        <taxon>Pseudomonadati</taxon>
        <taxon>Thermodesulfobacteriota</taxon>
        <taxon>Desulfobacteria</taxon>
        <taxon>Desulfobacterales</taxon>
        <taxon>Desulfolunaceae</taxon>
        <taxon>Desulfoluna</taxon>
    </lineage>
</organism>
<gene>
    <name evidence="1" type="ORF">SAMN05216233_11741</name>
</gene>
<dbReference type="Pfam" id="PF18776">
    <property type="entry name" value="Hexapep_loop"/>
    <property type="match status" value="1"/>
</dbReference>
<dbReference type="Gene3D" id="2.160.10.10">
    <property type="entry name" value="Hexapeptide repeat proteins"/>
    <property type="match status" value="2"/>
</dbReference>
<dbReference type="RefSeq" id="WP_092213203.1">
    <property type="nucleotide sequence ID" value="NZ_FMUX01000017.1"/>
</dbReference>
<dbReference type="InterPro" id="IPR040730">
    <property type="entry name" value="Hexapep_loop"/>
</dbReference>
<dbReference type="InterPro" id="IPR011004">
    <property type="entry name" value="Trimer_LpxA-like_sf"/>
</dbReference>
<evidence type="ECO:0008006" key="3">
    <source>
        <dbReference type="Google" id="ProtNLM"/>
    </source>
</evidence>
<evidence type="ECO:0000313" key="2">
    <source>
        <dbReference type="Proteomes" id="UP000198870"/>
    </source>
</evidence>
<dbReference type="Proteomes" id="UP000198870">
    <property type="component" value="Unassembled WGS sequence"/>
</dbReference>
<accession>A0A1G5I2M9</accession>
<dbReference type="AlphaFoldDB" id="A0A1G5I2M9"/>
<dbReference type="EMBL" id="FMUX01000017">
    <property type="protein sequence ID" value="SCY70171.1"/>
    <property type="molecule type" value="Genomic_DNA"/>
</dbReference>
<name>A0A1G5I2M9_9BACT</name>
<evidence type="ECO:0000313" key="1">
    <source>
        <dbReference type="EMBL" id="SCY70171.1"/>
    </source>
</evidence>
<protein>
    <recommendedName>
        <fullName evidence="3">Carbonic anhydrase or acetyltransferase, isoleucine patch superfamily</fullName>
    </recommendedName>
</protein>